<dbReference type="InterPro" id="IPR025669">
    <property type="entry name" value="AAA_dom"/>
</dbReference>
<dbReference type="InterPro" id="IPR027417">
    <property type="entry name" value="P-loop_NTPase"/>
</dbReference>
<dbReference type="Proteomes" id="UP001155182">
    <property type="component" value="Unassembled WGS sequence"/>
</dbReference>
<dbReference type="InterPro" id="IPR050678">
    <property type="entry name" value="DNA_Partitioning_ATPase"/>
</dbReference>
<dbReference type="Pfam" id="PF13614">
    <property type="entry name" value="AAA_31"/>
    <property type="match status" value="1"/>
</dbReference>
<organism evidence="2 3">
    <name type="scientific">Solitalea agri</name>
    <dbReference type="NCBI Taxonomy" id="2953739"/>
    <lineage>
        <taxon>Bacteria</taxon>
        <taxon>Pseudomonadati</taxon>
        <taxon>Bacteroidota</taxon>
        <taxon>Sphingobacteriia</taxon>
        <taxon>Sphingobacteriales</taxon>
        <taxon>Sphingobacteriaceae</taxon>
        <taxon>Solitalea</taxon>
    </lineage>
</organism>
<dbReference type="SUPFAM" id="SSF52540">
    <property type="entry name" value="P-loop containing nucleoside triphosphate hydrolases"/>
    <property type="match status" value="1"/>
</dbReference>
<dbReference type="EMBL" id="JAMWYS010000036">
    <property type="protein sequence ID" value="MCO4293431.1"/>
    <property type="molecule type" value="Genomic_DNA"/>
</dbReference>
<proteinExistence type="predicted"/>
<sequence length="251" mass="28542">MKTIAIYNLKGGVGKTATAVNLAYLCSLQGYKTLLWDLDPQASTTFYYQIKAKVKGGIKKLMGNNSEIEEAIKSSHYEKLDILPADLTTRNLDIILDDMKSSRKRLKNTLHELNGDYDYVFIDSPPGFSILSENIFTAADYILLPMIPTTLSIRAFETVSEYFEDSDLDKKKIIPFFSMVDLRKNIHKDIIDEYQNNNQLLKTAITYSSDVEKMGVFRAPLPAFAPRSKSAKAYAALWNEFKARTEQKKKH</sequence>
<keyword evidence="3" id="KW-1185">Reference proteome</keyword>
<feature type="domain" description="AAA" evidence="1">
    <location>
        <begin position="1"/>
        <end position="164"/>
    </location>
</feature>
<comment type="caution">
    <text evidence="2">The sequence shown here is derived from an EMBL/GenBank/DDBJ whole genome shotgun (WGS) entry which is preliminary data.</text>
</comment>
<protein>
    <submittedName>
        <fullName evidence="2">AAA family ATPase</fullName>
    </submittedName>
</protein>
<dbReference type="RefSeq" id="WP_252588087.1">
    <property type="nucleotide sequence ID" value="NZ_JAMWYS010000036.1"/>
</dbReference>
<accession>A0A9X2F6T7</accession>
<evidence type="ECO:0000259" key="1">
    <source>
        <dbReference type="Pfam" id="PF13614"/>
    </source>
</evidence>
<gene>
    <name evidence="2" type="ORF">NF867_11200</name>
</gene>
<evidence type="ECO:0000313" key="2">
    <source>
        <dbReference type="EMBL" id="MCO4293431.1"/>
    </source>
</evidence>
<dbReference type="PANTHER" id="PTHR13696:SF52">
    <property type="entry name" value="PARA FAMILY PROTEIN CT_582"/>
    <property type="match status" value="1"/>
</dbReference>
<name>A0A9X2F6T7_9SPHI</name>
<dbReference type="CDD" id="cd02042">
    <property type="entry name" value="ParAB_family"/>
    <property type="match status" value="1"/>
</dbReference>
<evidence type="ECO:0000313" key="3">
    <source>
        <dbReference type="Proteomes" id="UP001155182"/>
    </source>
</evidence>
<reference evidence="2" key="1">
    <citation type="submission" date="2022-06" db="EMBL/GenBank/DDBJ databases">
        <title>Solitalea sp. MAHUQ-68 isolated from rhizospheric soil.</title>
        <authorList>
            <person name="Huq M.A."/>
        </authorList>
    </citation>
    <scope>NUCLEOTIDE SEQUENCE</scope>
    <source>
        <strain evidence="2">MAHUQ-68</strain>
    </source>
</reference>
<dbReference type="PANTHER" id="PTHR13696">
    <property type="entry name" value="P-LOOP CONTAINING NUCLEOSIDE TRIPHOSPHATE HYDROLASE"/>
    <property type="match status" value="1"/>
</dbReference>
<dbReference type="AlphaFoldDB" id="A0A9X2F6T7"/>
<dbReference type="Gene3D" id="3.40.50.300">
    <property type="entry name" value="P-loop containing nucleotide triphosphate hydrolases"/>
    <property type="match status" value="1"/>
</dbReference>